<sequence>MSFDNLKIKVCNELNDSNQRCFVCNATISTFNQINNMIRRNINEHFLTYGFSALHANIRFMAAVLHISYRMTLKVPKDFNSTIIERKQAIQNSLRAEFGILVGWYGAGNTNNGNTARKFFNNIDVVGNATGKPSVTASTLSKKQKLQFSQVLASPKGNSTEFDNDLRKSPDSPKIGINRKRKLKMLWQYRNNADGNYYKMPGNHELSLDTSGMYTDEKIKRMGILQFKNTLNSNYFHNTNVQLGFKASSILDMKLSQLETKVTASPQKDAHVPATSSRAALTTTITRAIPAKTHSANLYCTNDEKEAEVPSTCFDVSTTAATIASAVPPIIAGILHGL</sequence>
<name>A0A232F333_9HYME</name>
<organism evidence="1 2">
    <name type="scientific">Trichomalopsis sarcophagae</name>
    <dbReference type="NCBI Taxonomy" id="543379"/>
    <lineage>
        <taxon>Eukaryota</taxon>
        <taxon>Metazoa</taxon>
        <taxon>Ecdysozoa</taxon>
        <taxon>Arthropoda</taxon>
        <taxon>Hexapoda</taxon>
        <taxon>Insecta</taxon>
        <taxon>Pterygota</taxon>
        <taxon>Neoptera</taxon>
        <taxon>Endopterygota</taxon>
        <taxon>Hymenoptera</taxon>
        <taxon>Apocrita</taxon>
        <taxon>Proctotrupomorpha</taxon>
        <taxon>Chalcidoidea</taxon>
        <taxon>Pteromalidae</taxon>
        <taxon>Pteromalinae</taxon>
        <taxon>Trichomalopsis</taxon>
    </lineage>
</organism>
<dbReference type="Proteomes" id="UP000215335">
    <property type="component" value="Unassembled WGS sequence"/>
</dbReference>
<comment type="caution">
    <text evidence="1">The sequence shown here is derived from an EMBL/GenBank/DDBJ whole genome shotgun (WGS) entry which is preliminary data.</text>
</comment>
<protein>
    <submittedName>
        <fullName evidence="1">Uncharacterized protein</fullName>
    </submittedName>
</protein>
<proteinExistence type="predicted"/>
<reference evidence="1 2" key="1">
    <citation type="journal article" date="2017" name="Curr. Biol.">
        <title>The Evolution of Venom by Co-option of Single-Copy Genes.</title>
        <authorList>
            <person name="Martinson E.O."/>
            <person name="Mrinalini"/>
            <person name="Kelkar Y.D."/>
            <person name="Chang C.H."/>
            <person name="Werren J.H."/>
        </authorList>
    </citation>
    <scope>NUCLEOTIDE SEQUENCE [LARGE SCALE GENOMIC DNA]</scope>
    <source>
        <strain evidence="1 2">Alberta</strain>
        <tissue evidence="1">Whole body</tissue>
    </source>
</reference>
<keyword evidence="2" id="KW-1185">Reference proteome</keyword>
<dbReference type="AlphaFoldDB" id="A0A232F333"/>
<dbReference type="EMBL" id="NNAY01001072">
    <property type="protein sequence ID" value="OXU25246.1"/>
    <property type="molecule type" value="Genomic_DNA"/>
</dbReference>
<evidence type="ECO:0000313" key="2">
    <source>
        <dbReference type="Proteomes" id="UP000215335"/>
    </source>
</evidence>
<gene>
    <name evidence="1" type="ORF">TSAR_008890</name>
</gene>
<accession>A0A232F333</accession>
<evidence type="ECO:0000313" key="1">
    <source>
        <dbReference type="EMBL" id="OXU25246.1"/>
    </source>
</evidence>